<protein>
    <submittedName>
        <fullName evidence="2">RhuM family protein</fullName>
    </submittedName>
</protein>
<evidence type="ECO:0000313" key="3">
    <source>
        <dbReference type="Proteomes" id="UP001610861"/>
    </source>
</evidence>
<dbReference type="InterPro" id="IPR053737">
    <property type="entry name" value="Type_II_TA_Toxin"/>
</dbReference>
<feature type="domain" description="Fido" evidence="1">
    <location>
        <begin position="181"/>
        <end position="308"/>
    </location>
</feature>
<dbReference type="Pfam" id="PF02661">
    <property type="entry name" value="Fic"/>
    <property type="match status" value="1"/>
</dbReference>
<evidence type="ECO:0000313" key="2">
    <source>
        <dbReference type="EMBL" id="MFH8249255.1"/>
    </source>
</evidence>
<dbReference type="Proteomes" id="UP001610861">
    <property type="component" value="Unassembled WGS sequence"/>
</dbReference>
<name>A0ABW7Q3F1_9MICO</name>
<dbReference type="InterPro" id="IPR003812">
    <property type="entry name" value="Fido"/>
</dbReference>
<keyword evidence="3" id="KW-1185">Reference proteome</keyword>
<dbReference type="PROSITE" id="PS51459">
    <property type="entry name" value="FIDO"/>
    <property type="match status" value="1"/>
</dbReference>
<dbReference type="Pfam" id="PF13310">
    <property type="entry name" value="Virulence_RhuM"/>
    <property type="match status" value="1"/>
</dbReference>
<dbReference type="SUPFAM" id="SSF140931">
    <property type="entry name" value="Fic-like"/>
    <property type="match status" value="1"/>
</dbReference>
<organism evidence="2 3">
    <name type="scientific">Microbacterium alkaliflavum</name>
    <dbReference type="NCBI Taxonomy" id="3248839"/>
    <lineage>
        <taxon>Bacteria</taxon>
        <taxon>Bacillati</taxon>
        <taxon>Actinomycetota</taxon>
        <taxon>Actinomycetes</taxon>
        <taxon>Micrococcales</taxon>
        <taxon>Microbacteriaceae</taxon>
        <taxon>Microbacterium</taxon>
    </lineage>
</organism>
<dbReference type="RefSeq" id="WP_396639197.1">
    <property type="nucleotide sequence ID" value="NZ_JBIQWL010000001.1"/>
</dbReference>
<sequence length="321" mass="35137">MPEAQGVELYRSASGEFELAVRADAETVWLSADQLVELFGRDKSTISRHLRNVFDDGELEREAAVADFATTAADGKTYQVAHYNLDVAISVGYRVKSPEGVSFRRWATQVLRQYLIEGVALNERRLAQQRSIVQELSQSSDELIANVARVVANYLPSLRILRAYDEGEIPAGEGDSPTWFLTYDGARAVIDQVAAAFPQDALFGGERGDALDGIIDAIYQGFGGEELYPTVQEKAANLLYLVVKDHPLTDGNKRSAAALFAHFLVRNRALDDAHGVPRISNNALAAITLMVAMSDPKEKHLMIALIVGMLSEEPTLADDPS</sequence>
<comment type="caution">
    <text evidence="2">The sequence shown here is derived from an EMBL/GenBank/DDBJ whole genome shotgun (WGS) entry which is preliminary data.</text>
</comment>
<reference evidence="2 3" key="1">
    <citation type="submission" date="2024-09" db="EMBL/GenBank/DDBJ databases">
        <authorList>
            <person name="Pan X."/>
        </authorList>
    </citation>
    <scope>NUCLEOTIDE SEQUENCE [LARGE SCALE GENOMIC DNA]</scope>
    <source>
        <strain evidence="2 3">B2969</strain>
    </source>
</reference>
<dbReference type="EMBL" id="JBIQWL010000001">
    <property type="protein sequence ID" value="MFH8249255.1"/>
    <property type="molecule type" value="Genomic_DNA"/>
</dbReference>
<accession>A0ABW7Q3F1</accession>
<dbReference type="PANTHER" id="PTHR35810:SF1">
    <property type="entry name" value="CYTOPLASMIC PROTEIN"/>
    <property type="match status" value="1"/>
</dbReference>
<gene>
    <name evidence="2" type="primary">rhuM</name>
    <name evidence="2" type="ORF">ACH3VR_02650</name>
</gene>
<dbReference type="InterPro" id="IPR036597">
    <property type="entry name" value="Fido-like_dom_sf"/>
</dbReference>
<dbReference type="PANTHER" id="PTHR35810">
    <property type="entry name" value="CYTOPLASMIC PROTEIN-RELATED"/>
    <property type="match status" value="1"/>
</dbReference>
<dbReference type="InterPro" id="IPR011204">
    <property type="entry name" value="Virulence_RhuM-like"/>
</dbReference>
<proteinExistence type="predicted"/>
<dbReference type="Gene3D" id="1.20.120.1870">
    <property type="entry name" value="Fic/DOC protein, Fido domain"/>
    <property type="match status" value="1"/>
</dbReference>
<evidence type="ECO:0000259" key="1">
    <source>
        <dbReference type="PROSITE" id="PS51459"/>
    </source>
</evidence>